<dbReference type="PANTHER" id="PTHR11070:SF2">
    <property type="entry name" value="ATP-DEPENDENT DNA HELICASE SRS2"/>
    <property type="match status" value="1"/>
</dbReference>
<comment type="similarity">
    <text evidence="1">Belongs to the helicase family. UvrD subfamily.</text>
</comment>
<evidence type="ECO:0000256" key="3">
    <source>
        <dbReference type="ARBA" id="ARBA00022741"/>
    </source>
</evidence>
<dbReference type="Gene3D" id="3.40.50.300">
    <property type="entry name" value="P-loop containing nucleotide triphosphate hydrolases"/>
    <property type="match status" value="2"/>
</dbReference>
<dbReference type="GO" id="GO:0004527">
    <property type="term" value="F:exonuclease activity"/>
    <property type="evidence" value="ECO:0007669"/>
    <property type="project" value="UniProtKB-KW"/>
</dbReference>
<dbReference type="GO" id="GO:0005524">
    <property type="term" value="F:ATP binding"/>
    <property type="evidence" value="ECO:0007669"/>
    <property type="project" value="UniProtKB-UniRule"/>
</dbReference>
<evidence type="ECO:0000256" key="13">
    <source>
        <dbReference type="ARBA" id="ARBA00034808"/>
    </source>
</evidence>
<dbReference type="AlphaFoldDB" id="A0A2H0W6B4"/>
<dbReference type="Pfam" id="PF12705">
    <property type="entry name" value="PDDEXK_1"/>
    <property type="match status" value="1"/>
</dbReference>
<keyword evidence="5 15" id="KW-0378">Hydrolase</keyword>
<feature type="domain" description="UvrD-like helicase ATP-binding" evidence="16">
    <location>
        <begin position="17"/>
        <end position="316"/>
    </location>
</feature>
<keyword evidence="9" id="KW-0238">DNA-binding</keyword>
<evidence type="ECO:0000256" key="1">
    <source>
        <dbReference type="ARBA" id="ARBA00009922"/>
    </source>
</evidence>
<keyword evidence="8 15" id="KW-0067">ATP-binding</keyword>
<organism evidence="18 19">
    <name type="scientific">Candidatus Berkelbacteria bacterium CG10_big_fil_rev_8_21_14_0_10_43_13</name>
    <dbReference type="NCBI Taxonomy" id="1974514"/>
    <lineage>
        <taxon>Bacteria</taxon>
        <taxon>Candidatus Berkelbacteria</taxon>
    </lineage>
</organism>
<sequence>MNQAKLKFDTQNPSILDNLNSAQKDAVTYQGGPLLIIAGAGTGKTTVVTRRIAYMIEQKISKPSEILALTFTEKAAAEMEERVDQLVPYGYTDMSILTFHAFGDQFLRDFALDLGLPSNFKVLTGVEQAIFMRTNIYAFDLDYFRPVANPLSHIQALLSHFSRLKDELITPAEYLDFAEKQISKATNEDETVEANKTLELAKAFERYQELMIQAGNLDFGDQLFFTYKVLKENKKILAECQKRYKYILVDEFQDTNYAQNEIVKLLANKLQSITVVGDDDQSIYRFRGASISNILDFKKTYPETKQIVLNENYRSTTEILDASYKLIQFNNPDRLEIQNKIDKRLVSKRHGSPSELFFCSNLSCEADQVVEKIKEIKEKENYKYNDFVLLVRANSHAEPFLQSLNVAGIPHIFTGASSLFDQPEIKMLVAFLRCLVYTDDSLALYQLATSELYGVSHEDISSFYTLARRQNRPLLSFFSNKTLEQFSNDLSAQTSSLDQIFEDITKCRKLKSDPVGEVLYAYLKEKNFLKKLTEVDTAENELKIFNIAKFFDRITQFNHSSDERGVLAFLNTLELILEVGDETISTDIDRDIDAINISTVHAAKGLEYEVVFIVNCVSDRFPGRRRRDPLPLPPELIKESLPEGDFHLQEERRLFYVAATRAKNYLFMTAAEDYGGKRAKKLSQFVLELLDEPNPTKLKHKLSNLEKIERFKKVETEHKKLPNKFATETIKLSRAMIDDYYTCPKKFYFAHVVKIPLLKNHYLMYGTAVHAALDYYFSKKIRGDTPSLEELITQFDTAFRNVGFITTEHEDLRHRQGINTLTRFYTDDQKQPTLPSEVETPFEFAENKVKINGRYDLITGAKENAEIVDFKTSNVTEQKEADRRIKSSTQMMIYALAWFEKFKVIPKTTLVFIESGLTGSRIFNMKELEETKQMIFDVAARIRKNDMSAKPDAFQCKQCPYSDICPESKA</sequence>
<evidence type="ECO:0000259" key="17">
    <source>
        <dbReference type="PROSITE" id="PS51217"/>
    </source>
</evidence>
<keyword evidence="6 15" id="KW-0347">Helicase</keyword>
<reference evidence="19" key="1">
    <citation type="submission" date="2017-09" db="EMBL/GenBank/DDBJ databases">
        <title>Depth-based differentiation of microbial function through sediment-hosted aquifers and enrichment of novel symbionts in the deep terrestrial subsurface.</title>
        <authorList>
            <person name="Probst A.J."/>
            <person name="Ladd B."/>
            <person name="Jarett J.K."/>
            <person name="Geller-Mcgrath D.E."/>
            <person name="Sieber C.M.K."/>
            <person name="Emerson J.B."/>
            <person name="Anantharaman K."/>
            <person name="Thomas B.C."/>
            <person name="Malmstrom R."/>
            <person name="Stieglmeier M."/>
            <person name="Klingl A."/>
            <person name="Woyke T."/>
            <person name="Ryan C.M."/>
            <person name="Banfield J.F."/>
        </authorList>
    </citation>
    <scope>NUCLEOTIDE SEQUENCE [LARGE SCALE GENOMIC DNA]</scope>
</reference>
<comment type="catalytic activity">
    <reaction evidence="12">
        <text>Couples ATP hydrolysis with the unwinding of duplex DNA by translocating in the 3'-5' direction.</text>
        <dbReference type="EC" id="5.6.2.4"/>
    </reaction>
</comment>
<keyword evidence="4" id="KW-0227">DNA damage</keyword>
<dbReference type="InterPro" id="IPR013986">
    <property type="entry name" value="DExx_box_DNA_helicase_dom_sf"/>
</dbReference>
<dbReference type="InterPro" id="IPR014016">
    <property type="entry name" value="UvrD-like_ATP-bd"/>
</dbReference>
<comment type="catalytic activity">
    <reaction evidence="14">
        <text>ATP + H2O = ADP + phosphate + H(+)</text>
        <dbReference type="Rhea" id="RHEA:13065"/>
        <dbReference type="ChEBI" id="CHEBI:15377"/>
        <dbReference type="ChEBI" id="CHEBI:15378"/>
        <dbReference type="ChEBI" id="CHEBI:30616"/>
        <dbReference type="ChEBI" id="CHEBI:43474"/>
        <dbReference type="ChEBI" id="CHEBI:456216"/>
        <dbReference type="EC" id="5.6.2.4"/>
    </reaction>
</comment>
<keyword evidence="3 15" id="KW-0547">Nucleotide-binding</keyword>
<dbReference type="Pfam" id="PF00580">
    <property type="entry name" value="UvrD-helicase"/>
    <property type="match status" value="1"/>
</dbReference>
<evidence type="ECO:0000256" key="12">
    <source>
        <dbReference type="ARBA" id="ARBA00034617"/>
    </source>
</evidence>
<dbReference type="InterPro" id="IPR011604">
    <property type="entry name" value="PDDEXK-like_dom_sf"/>
</dbReference>
<dbReference type="Gene3D" id="1.10.486.10">
    <property type="entry name" value="PCRA, domain 4"/>
    <property type="match status" value="1"/>
</dbReference>
<evidence type="ECO:0000256" key="6">
    <source>
        <dbReference type="ARBA" id="ARBA00022806"/>
    </source>
</evidence>
<evidence type="ECO:0000256" key="10">
    <source>
        <dbReference type="ARBA" id="ARBA00023204"/>
    </source>
</evidence>
<evidence type="ECO:0000256" key="15">
    <source>
        <dbReference type="PROSITE-ProRule" id="PRU00560"/>
    </source>
</evidence>
<dbReference type="Pfam" id="PF13361">
    <property type="entry name" value="UvrD_C"/>
    <property type="match status" value="1"/>
</dbReference>
<dbReference type="PANTHER" id="PTHR11070">
    <property type="entry name" value="UVRD / RECB / PCRA DNA HELICASE FAMILY MEMBER"/>
    <property type="match status" value="1"/>
</dbReference>
<proteinExistence type="inferred from homology"/>
<dbReference type="GO" id="GO:0003677">
    <property type="term" value="F:DNA binding"/>
    <property type="evidence" value="ECO:0007669"/>
    <property type="project" value="UniProtKB-KW"/>
</dbReference>
<dbReference type="InterPro" id="IPR000212">
    <property type="entry name" value="DNA_helicase_UvrD/REP"/>
</dbReference>
<dbReference type="Gene3D" id="3.90.320.10">
    <property type="match status" value="1"/>
</dbReference>
<evidence type="ECO:0000313" key="19">
    <source>
        <dbReference type="Proteomes" id="UP000231382"/>
    </source>
</evidence>
<comment type="caution">
    <text evidence="18">The sequence shown here is derived from an EMBL/GenBank/DDBJ whole genome shotgun (WGS) entry which is preliminary data.</text>
</comment>
<keyword evidence="2" id="KW-0540">Nuclease</keyword>
<evidence type="ECO:0000259" key="16">
    <source>
        <dbReference type="PROSITE" id="PS51198"/>
    </source>
</evidence>
<evidence type="ECO:0000256" key="9">
    <source>
        <dbReference type="ARBA" id="ARBA00023125"/>
    </source>
</evidence>
<protein>
    <recommendedName>
        <fullName evidence="13">DNA 3'-5' helicase</fullName>
        <ecNumber evidence="13">5.6.2.4</ecNumber>
    </recommendedName>
</protein>
<evidence type="ECO:0000256" key="2">
    <source>
        <dbReference type="ARBA" id="ARBA00022722"/>
    </source>
</evidence>
<feature type="domain" description="UvrD-like helicase C-terminal" evidence="17">
    <location>
        <begin position="317"/>
        <end position="605"/>
    </location>
</feature>
<gene>
    <name evidence="18" type="ORF">COT78_02965</name>
</gene>
<keyword evidence="7" id="KW-0269">Exonuclease</keyword>
<dbReference type="SUPFAM" id="SSF52540">
    <property type="entry name" value="P-loop containing nucleoside triphosphate hydrolases"/>
    <property type="match status" value="1"/>
</dbReference>
<dbReference type="Gene3D" id="1.10.10.160">
    <property type="match status" value="1"/>
</dbReference>
<evidence type="ECO:0000256" key="4">
    <source>
        <dbReference type="ARBA" id="ARBA00022763"/>
    </source>
</evidence>
<evidence type="ECO:0000256" key="7">
    <source>
        <dbReference type="ARBA" id="ARBA00022839"/>
    </source>
</evidence>
<dbReference type="PROSITE" id="PS51217">
    <property type="entry name" value="UVRD_HELICASE_CTER"/>
    <property type="match status" value="1"/>
</dbReference>
<dbReference type="GO" id="GO:0000725">
    <property type="term" value="P:recombinational repair"/>
    <property type="evidence" value="ECO:0007669"/>
    <property type="project" value="TreeGrafter"/>
</dbReference>
<dbReference type="EMBL" id="PEZW01000018">
    <property type="protein sequence ID" value="PIS07635.1"/>
    <property type="molecule type" value="Genomic_DNA"/>
</dbReference>
<dbReference type="PROSITE" id="PS51198">
    <property type="entry name" value="UVRD_HELICASE_ATP_BIND"/>
    <property type="match status" value="1"/>
</dbReference>
<evidence type="ECO:0000256" key="5">
    <source>
        <dbReference type="ARBA" id="ARBA00022801"/>
    </source>
</evidence>
<dbReference type="GO" id="GO:0043138">
    <property type="term" value="F:3'-5' DNA helicase activity"/>
    <property type="evidence" value="ECO:0007669"/>
    <property type="project" value="UniProtKB-EC"/>
</dbReference>
<name>A0A2H0W6B4_9BACT</name>
<dbReference type="InterPro" id="IPR038726">
    <property type="entry name" value="PDDEXK_AddAB-type"/>
</dbReference>
<dbReference type="EC" id="5.6.2.4" evidence="13"/>
<accession>A0A2H0W6B4</accession>
<dbReference type="InterPro" id="IPR014017">
    <property type="entry name" value="DNA_helicase_UvrD-like_C"/>
</dbReference>
<evidence type="ECO:0000313" key="18">
    <source>
        <dbReference type="EMBL" id="PIS07635.1"/>
    </source>
</evidence>
<evidence type="ECO:0000256" key="11">
    <source>
        <dbReference type="ARBA" id="ARBA00023235"/>
    </source>
</evidence>
<evidence type="ECO:0000256" key="8">
    <source>
        <dbReference type="ARBA" id="ARBA00022840"/>
    </source>
</evidence>
<feature type="binding site" evidence="15">
    <location>
        <begin position="38"/>
        <end position="45"/>
    </location>
    <ligand>
        <name>ATP</name>
        <dbReference type="ChEBI" id="CHEBI:30616"/>
    </ligand>
</feature>
<dbReference type="CDD" id="cd17932">
    <property type="entry name" value="DEXQc_UvrD"/>
    <property type="match status" value="1"/>
</dbReference>
<keyword evidence="10" id="KW-0234">DNA repair</keyword>
<dbReference type="Proteomes" id="UP000231382">
    <property type="component" value="Unassembled WGS sequence"/>
</dbReference>
<keyword evidence="11" id="KW-0413">Isomerase</keyword>
<evidence type="ECO:0000256" key="14">
    <source>
        <dbReference type="ARBA" id="ARBA00048988"/>
    </source>
</evidence>
<dbReference type="InterPro" id="IPR027417">
    <property type="entry name" value="P-loop_NTPase"/>
</dbReference>